<accession>A0A0F2TJK2</accession>
<organism evidence="1 2">
    <name type="scientific">Streptomyces rubellomurinus (strain ATCC 31215)</name>
    <dbReference type="NCBI Taxonomy" id="359131"/>
    <lineage>
        <taxon>Bacteria</taxon>
        <taxon>Bacillati</taxon>
        <taxon>Actinomycetota</taxon>
        <taxon>Actinomycetes</taxon>
        <taxon>Kitasatosporales</taxon>
        <taxon>Streptomycetaceae</taxon>
        <taxon>Streptomyces</taxon>
    </lineage>
</organism>
<protein>
    <submittedName>
        <fullName evidence="1">Uncharacterized protein</fullName>
    </submittedName>
</protein>
<name>A0A0F2TJK2_STRR3</name>
<evidence type="ECO:0000313" key="1">
    <source>
        <dbReference type="EMBL" id="KJS63334.1"/>
    </source>
</evidence>
<evidence type="ECO:0000313" key="2">
    <source>
        <dbReference type="Proteomes" id="UP000033699"/>
    </source>
</evidence>
<dbReference type="EMBL" id="JZKH01000004">
    <property type="protein sequence ID" value="KJS63334.1"/>
    <property type="molecule type" value="Genomic_DNA"/>
</dbReference>
<sequence length="59" mass="6236">MLANTSILPVPLRIAVTGSWRSVPPRSCQASVQTPPGVVCQIVLSPPPPFLTKISSRPS</sequence>
<proteinExistence type="predicted"/>
<keyword evidence="2" id="KW-1185">Reference proteome</keyword>
<comment type="caution">
    <text evidence="1">The sequence shown here is derived from an EMBL/GenBank/DDBJ whole genome shotgun (WGS) entry which is preliminary data.</text>
</comment>
<dbReference type="Proteomes" id="UP000033699">
    <property type="component" value="Unassembled WGS sequence"/>
</dbReference>
<gene>
    <name evidence="1" type="ORF">VM95_03835</name>
</gene>
<reference evidence="1 2" key="1">
    <citation type="submission" date="2015-02" db="EMBL/GenBank/DDBJ databases">
        <authorList>
            <person name="Ju K.-S."/>
            <person name="Doroghazi J.R."/>
            <person name="Metcalf W."/>
        </authorList>
    </citation>
    <scope>NUCLEOTIDE SEQUENCE [LARGE SCALE GENOMIC DNA]</scope>
    <source>
        <strain evidence="1 2">ATCC 31215</strain>
    </source>
</reference>
<dbReference type="AlphaFoldDB" id="A0A0F2TJK2"/>